<evidence type="ECO:0000313" key="2">
    <source>
        <dbReference type="EMBL" id="PIA17688.1"/>
    </source>
</evidence>
<dbReference type="Pfam" id="PF00134">
    <property type="entry name" value="Cyclin_N"/>
    <property type="match status" value="1"/>
</dbReference>
<dbReference type="SUPFAM" id="SSF47954">
    <property type="entry name" value="Cyclin-like"/>
    <property type="match status" value="1"/>
</dbReference>
<dbReference type="InterPro" id="IPR013922">
    <property type="entry name" value="Cyclin_PHO80-like"/>
</dbReference>
<dbReference type="Gene3D" id="1.10.472.10">
    <property type="entry name" value="Cyclin-like"/>
    <property type="match status" value="1"/>
</dbReference>
<dbReference type="GO" id="GO:0005634">
    <property type="term" value="C:nucleus"/>
    <property type="evidence" value="ECO:0007669"/>
    <property type="project" value="TreeGrafter"/>
</dbReference>
<evidence type="ECO:0000259" key="1">
    <source>
        <dbReference type="Pfam" id="PF00134"/>
    </source>
</evidence>
<proteinExistence type="predicted"/>
<gene>
    <name evidence="2" type="ORF">COEREDRAFT_80368</name>
</gene>
<dbReference type="GO" id="GO:0019901">
    <property type="term" value="F:protein kinase binding"/>
    <property type="evidence" value="ECO:0007669"/>
    <property type="project" value="InterPro"/>
</dbReference>
<keyword evidence="3" id="KW-1185">Reference proteome</keyword>
<dbReference type="OrthoDB" id="10250320at2759"/>
<dbReference type="Proteomes" id="UP000242474">
    <property type="component" value="Unassembled WGS sequence"/>
</dbReference>
<dbReference type="InterPro" id="IPR006671">
    <property type="entry name" value="Cyclin_N"/>
</dbReference>
<dbReference type="CDD" id="cd20557">
    <property type="entry name" value="CYCLIN_ScPCL1-like"/>
    <property type="match status" value="1"/>
</dbReference>
<protein>
    <recommendedName>
        <fullName evidence="1">Cyclin N-terminal domain-containing protein</fullName>
    </recommendedName>
</protein>
<name>A0A2G5BF86_COERN</name>
<dbReference type="EMBL" id="KZ303493">
    <property type="protein sequence ID" value="PIA17688.1"/>
    <property type="molecule type" value="Genomic_DNA"/>
</dbReference>
<evidence type="ECO:0000313" key="3">
    <source>
        <dbReference type="Proteomes" id="UP000242474"/>
    </source>
</evidence>
<sequence length="204" mass="21861">MSAVIATPNASVALCPSVEAQLLHSAACSVKAFIRTSNDVVGSNNGTGKLLTSNLRSNFAHLMTSKTNMLPSIETFVSSVTRTLGASVAVLVTALIYVERLSKRLPQKAIGKADTPYRIFLGTLLLADKYWSDRAIKVRALVTATGGLFRHCEILAMERAMLGLLGYKLFVSAENIRNFAKNLGINIDATLASTAIKSKTVTVE</sequence>
<dbReference type="AlphaFoldDB" id="A0A2G5BF86"/>
<reference evidence="2 3" key="1">
    <citation type="journal article" date="2015" name="Genome Biol. Evol.">
        <title>Phylogenomic analyses indicate that early fungi evolved digesting cell walls of algal ancestors of land plants.</title>
        <authorList>
            <person name="Chang Y."/>
            <person name="Wang S."/>
            <person name="Sekimoto S."/>
            <person name="Aerts A.L."/>
            <person name="Choi C."/>
            <person name="Clum A."/>
            <person name="LaButti K.M."/>
            <person name="Lindquist E.A."/>
            <person name="Yee Ngan C."/>
            <person name="Ohm R.A."/>
            <person name="Salamov A.A."/>
            <person name="Grigoriev I.V."/>
            <person name="Spatafora J.W."/>
            <person name="Berbee M.L."/>
        </authorList>
    </citation>
    <scope>NUCLEOTIDE SEQUENCE [LARGE SCALE GENOMIC DNA]</scope>
    <source>
        <strain evidence="2 3">NRRL 1564</strain>
    </source>
</reference>
<organism evidence="2 3">
    <name type="scientific">Coemansia reversa (strain ATCC 12441 / NRRL 1564)</name>
    <dbReference type="NCBI Taxonomy" id="763665"/>
    <lineage>
        <taxon>Eukaryota</taxon>
        <taxon>Fungi</taxon>
        <taxon>Fungi incertae sedis</taxon>
        <taxon>Zoopagomycota</taxon>
        <taxon>Kickxellomycotina</taxon>
        <taxon>Kickxellomycetes</taxon>
        <taxon>Kickxellales</taxon>
        <taxon>Kickxellaceae</taxon>
        <taxon>Coemansia</taxon>
    </lineage>
</organism>
<feature type="domain" description="Cyclin N-terminal" evidence="1">
    <location>
        <begin position="66"/>
        <end position="169"/>
    </location>
</feature>
<dbReference type="GO" id="GO:0016538">
    <property type="term" value="F:cyclin-dependent protein serine/threonine kinase regulator activity"/>
    <property type="evidence" value="ECO:0007669"/>
    <property type="project" value="TreeGrafter"/>
</dbReference>
<dbReference type="PANTHER" id="PTHR15615:SF10">
    <property type="entry name" value="PHO85 CYCLIN-2-RELATED"/>
    <property type="match status" value="1"/>
</dbReference>
<dbReference type="InterPro" id="IPR036915">
    <property type="entry name" value="Cyclin-like_sf"/>
</dbReference>
<accession>A0A2G5BF86</accession>
<dbReference type="GO" id="GO:0000307">
    <property type="term" value="C:cyclin-dependent protein kinase holoenzyme complex"/>
    <property type="evidence" value="ECO:0007669"/>
    <property type="project" value="TreeGrafter"/>
</dbReference>
<dbReference type="PANTHER" id="PTHR15615">
    <property type="match status" value="1"/>
</dbReference>
<dbReference type="STRING" id="763665.A0A2G5BF86"/>